<organism evidence="1">
    <name type="scientific">Fagus sylvatica</name>
    <name type="common">Beechnut</name>
    <dbReference type="NCBI Taxonomy" id="28930"/>
    <lineage>
        <taxon>Eukaryota</taxon>
        <taxon>Viridiplantae</taxon>
        <taxon>Streptophyta</taxon>
        <taxon>Embryophyta</taxon>
        <taxon>Tracheophyta</taxon>
        <taxon>Spermatophyta</taxon>
        <taxon>Magnoliopsida</taxon>
        <taxon>eudicotyledons</taxon>
        <taxon>Gunneridae</taxon>
        <taxon>Pentapetalae</taxon>
        <taxon>rosids</taxon>
        <taxon>fabids</taxon>
        <taxon>Fagales</taxon>
        <taxon>Fagaceae</taxon>
        <taxon>Fagus</taxon>
    </lineage>
</organism>
<proteinExistence type="predicted"/>
<sequence>MPSLQTSLPPELANNAIREYSGNDVYGRLRLPGFILVGIL</sequence>
<accession>A0A2N9EIS7</accession>
<dbReference type="AlphaFoldDB" id="A0A2N9EIS7"/>
<reference evidence="1" key="1">
    <citation type="submission" date="2018-02" db="EMBL/GenBank/DDBJ databases">
        <authorList>
            <person name="Cohen D.B."/>
            <person name="Kent A.D."/>
        </authorList>
    </citation>
    <scope>NUCLEOTIDE SEQUENCE</scope>
</reference>
<gene>
    <name evidence="1" type="ORF">FSB_LOCUS2416</name>
</gene>
<protein>
    <submittedName>
        <fullName evidence="1">Uncharacterized protein</fullName>
    </submittedName>
</protein>
<evidence type="ECO:0000313" key="1">
    <source>
        <dbReference type="EMBL" id="SPC74534.1"/>
    </source>
</evidence>
<name>A0A2N9EIS7_FAGSY</name>
<dbReference type="EMBL" id="OIVN01000113">
    <property type="protein sequence ID" value="SPC74534.1"/>
    <property type="molecule type" value="Genomic_DNA"/>
</dbReference>